<evidence type="ECO:0000313" key="4">
    <source>
        <dbReference type="Proteomes" id="UP001596024"/>
    </source>
</evidence>
<feature type="signal peptide" evidence="1">
    <location>
        <begin position="1"/>
        <end position="19"/>
    </location>
</feature>
<name>A0ABV9NHB9_9PROT</name>
<feature type="domain" description="YMGG-like Gly-zipper" evidence="2">
    <location>
        <begin position="28"/>
        <end position="71"/>
    </location>
</feature>
<sequence length="123" mass="12738">MFRKILVAATLSVPLIATACATTPAARGGATGAAVGAVGGAVIGNQVGSGHPRTGAAIGAVGGAVAGAAIACQQQGGCSHNPNNPRHSQLYYDQHNDRYWYEDHQTGNTYWQNGEPRTRVPRR</sequence>
<reference evidence="4" key="1">
    <citation type="journal article" date="2019" name="Int. J. Syst. Evol. Microbiol.">
        <title>The Global Catalogue of Microorganisms (GCM) 10K type strain sequencing project: providing services to taxonomists for standard genome sequencing and annotation.</title>
        <authorList>
            <consortium name="The Broad Institute Genomics Platform"/>
            <consortium name="The Broad Institute Genome Sequencing Center for Infectious Disease"/>
            <person name="Wu L."/>
            <person name="Ma J."/>
        </authorList>
    </citation>
    <scope>NUCLEOTIDE SEQUENCE [LARGE SCALE GENOMIC DNA]</scope>
    <source>
        <strain evidence="4">CCUG 62981</strain>
    </source>
</reference>
<keyword evidence="1" id="KW-0732">Signal</keyword>
<dbReference type="PROSITE" id="PS51257">
    <property type="entry name" value="PROKAR_LIPOPROTEIN"/>
    <property type="match status" value="1"/>
</dbReference>
<organism evidence="3 4">
    <name type="scientific">Glycocaulis abyssi</name>
    <dbReference type="NCBI Taxonomy" id="1433403"/>
    <lineage>
        <taxon>Bacteria</taxon>
        <taxon>Pseudomonadati</taxon>
        <taxon>Pseudomonadota</taxon>
        <taxon>Alphaproteobacteria</taxon>
        <taxon>Maricaulales</taxon>
        <taxon>Maricaulaceae</taxon>
        <taxon>Glycocaulis</taxon>
    </lineage>
</organism>
<evidence type="ECO:0000256" key="1">
    <source>
        <dbReference type="SAM" id="SignalP"/>
    </source>
</evidence>
<comment type="caution">
    <text evidence="3">The sequence shown here is derived from an EMBL/GenBank/DDBJ whole genome shotgun (WGS) entry which is preliminary data.</text>
</comment>
<dbReference type="RefSeq" id="WP_371393020.1">
    <property type="nucleotide sequence ID" value="NZ_CP163421.1"/>
</dbReference>
<dbReference type="Proteomes" id="UP001596024">
    <property type="component" value="Unassembled WGS sequence"/>
</dbReference>
<gene>
    <name evidence="3" type="ORF">ACFPB0_11630</name>
</gene>
<keyword evidence="4" id="KW-1185">Reference proteome</keyword>
<dbReference type="Pfam" id="PF13441">
    <property type="entry name" value="Gly-zipper_YMGG"/>
    <property type="match status" value="1"/>
</dbReference>
<evidence type="ECO:0000313" key="3">
    <source>
        <dbReference type="EMBL" id="MFC4725943.1"/>
    </source>
</evidence>
<accession>A0ABV9NHB9</accession>
<feature type="chain" id="PRO_5046288586" evidence="1">
    <location>
        <begin position="20"/>
        <end position="123"/>
    </location>
</feature>
<proteinExistence type="predicted"/>
<evidence type="ECO:0000259" key="2">
    <source>
        <dbReference type="Pfam" id="PF13441"/>
    </source>
</evidence>
<protein>
    <submittedName>
        <fullName evidence="3">YMGG-like glycine zipper-containing protein</fullName>
    </submittedName>
</protein>
<dbReference type="InterPro" id="IPR027367">
    <property type="entry name" value="Gly-zipper_YMGG"/>
</dbReference>
<dbReference type="EMBL" id="JBHSGQ010000006">
    <property type="protein sequence ID" value="MFC4725943.1"/>
    <property type="molecule type" value="Genomic_DNA"/>
</dbReference>